<dbReference type="EC" id="2.7.2.3" evidence="3 9"/>
<dbReference type="EMBL" id="JACMSC010000018">
    <property type="protein sequence ID" value="KAG6476387.1"/>
    <property type="molecule type" value="Genomic_DNA"/>
</dbReference>
<evidence type="ECO:0000313" key="11">
    <source>
        <dbReference type="EMBL" id="KAG6476387.1"/>
    </source>
</evidence>
<protein>
    <recommendedName>
        <fullName evidence="3 9">Phosphoglycerate kinase</fullName>
        <ecNumber evidence="3 9">2.7.2.3</ecNumber>
    </recommendedName>
</protein>
<keyword evidence="8" id="KW-0460">Magnesium</keyword>
<dbReference type="GO" id="GO:0006094">
    <property type="term" value="P:gluconeogenesis"/>
    <property type="evidence" value="ECO:0007669"/>
    <property type="project" value="TreeGrafter"/>
</dbReference>
<evidence type="ECO:0000256" key="8">
    <source>
        <dbReference type="ARBA" id="ARBA00022842"/>
    </source>
</evidence>
<evidence type="ECO:0000256" key="1">
    <source>
        <dbReference type="ARBA" id="ARBA00001946"/>
    </source>
</evidence>
<dbReference type="Pfam" id="PF00162">
    <property type="entry name" value="PGK"/>
    <property type="match status" value="1"/>
</dbReference>
<evidence type="ECO:0000256" key="10">
    <source>
        <dbReference type="RuleBase" id="RU000696"/>
    </source>
</evidence>
<reference evidence="11 12" key="1">
    <citation type="submission" date="2020-08" db="EMBL/GenBank/DDBJ databases">
        <title>Plant Genome Project.</title>
        <authorList>
            <person name="Zhang R.-G."/>
        </authorList>
    </citation>
    <scope>NUCLEOTIDE SEQUENCE [LARGE SCALE GENOMIC DNA]</scope>
    <source>
        <tissue evidence="11">Rhizome</tissue>
    </source>
</reference>
<evidence type="ECO:0000256" key="5">
    <source>
        <dbReference type="ARBA" id="ARBA00022741"/>
    </source>
</evidence>
<dbReference type="Gene3D" id="3.40.50.1260">
    <property type="entry name" value="Phosphoglycerate kinase, N-terminal domain"/>
    <property type="match status" value="2"/>
</dbReference>
<accession>A0A8J5KH89</accession>
<dbReference type="PANTHER" id="PTHR11406:SF32">
    <property type="entry name" value="PHOSPHOGLYCERATE KINASE"/>
    <property type="match status" value="1"/>
</dbReference>
<evidence type="ECO:0000256" key="6">
    <source>
        <dbReference type="ARBA" id="ARBA00022777"/>
    </source>
</evidence>
<keyword evidence="5" id="KW-0547">Nucleotide-binding</keyword>
<keyword evidence="4 9" id="KW-0808">Transferase</keyword>
<keyword evidence="6 9" id="KW-0418">Kinase</keyword>
<comment type="similarity">
    <text evidence="2 9">Belongs to the phosphoglycerate kinase family.</text>
</comment>
<dbReference type="Proteomes" id="UP000734854">
    <property type="component" value="Unassembled WGS sequence"/>
</dbReference>
<dbReference type="InterPro" id="IPR036043">
    <property type="entry name" value="Phosphoglycerate_kinase_sf"/>
</dbReference>
<sequence>MLSQATSRYLGWSRIPMPKSREVRTMGTKLIWHHGCRCWITAATEKPTTIASGAEFNDNDCTDCSDSVFHVQTLREFPIKKLYGEVVLVRFDSGLLLNSKDLDCVPLNRALSTIKYLHNAGAKVVLLSSWFQSNASVLLSEEAFADHLSWLLKVKVVTANGASAITQLKMKESGKSDILLLDNMTNFKEEVANSVDFAKSLSSGISLFVNDSFSLSHRILASTVGVTRFCYASIAGFHFEAELVQLMKISETKRRPYIAIIGGSNFQRKAKAMHHLASICDGLIFIGKLAFQMMHCFGLRIPAHLVEYDAVEETLELIKLTKVRNIPIYFQKDFLCVNVGKPKLQEIFTYDEISAG</sequence>
<keyword evidence="7" id="KW-0067">ATP-binding</keyword>
<dbReference type="SUPFAM" id="SSF53748">
    <property type="entry name" value="Phosphoglycerate kinase"/>
    <property type="match status" value="1"/>
</dbReference>
<comment type="cofactor">
    <cofactor evidence="1">
        <name>Mg(2+)</name>
        <dbReference type="ChEBI" id="CHEBI:18420"/>
    </cofactor>
</comment>
<dbReference type="GO" id="GO:0004618">
    <property type="term" value="F:phosphoglycerate kinase activity"/>
    <property type="evidence" value="ECO:0007669"/>
    <property type="project" value="UniProtKB-EC"/>
</dbReference>
<dbReference type="InterPro" id="IPR015824">
    <property type="entry name" value="Phosphoglycerate_kinase_N"/>
</dbReference>
<dbReference type="PRINTS" id="PR00477">
    <property type="entry name" value="PHGLYCKINASE"/>
</dbReference>
<dbReference type="AlphaFoldDB" id="A0A8J5KH89"/>
<dbReference type="GO" id="GO:0005829">
    <property type="term" value="C:cytosol"/>
    <property type="evidence" value="ECO:0007669"/>
    <property type="project" value="TreeGrafter"/>
</dbReference>
<comment type="catalytic activity">
    <reaction evidence="9">
        <text>(2R)-3-phosphoglycerate + ATP = (2R)-3-phospho-glyceroyl phosphate + ADP</text>
        <dbReference type="Rhea" id="RHEA:14801"/>
        <dbReference type="ChEBI" id="CHEBI:30616"/>
        <dbReference type="ChEBI" id="CHEBI:57604"/>
        <dbReference type="ChEBI" id="CHEBI:58272"/>
        <dbReference type="ChEBI" id="CHEBI:456216"/>
        <dbReference type="EC" id="2.7.2.3"/>
    </reaction>
</comment>
<dbReference type="GO" id="GO:0006096">
    <property type="term" value="P:glycolytic process"/>
    <property type="evidence" value="ECO:0007669"/>
    <property type="project" value="InterPro"/>
</dbReference>
<evidence type="ECO:0000256" key="3">
    <source>
        <dbReference type="ARBA" id="ARBA00013061"/>
    </source>
</evidence>
<name>A0A8J5KH89_ZINOF</name>
<dbReference type="GO" id="GO:0005524">
    <property type="term" value="F:ATP binding"/>
    <property type="evidence" value="ECO:0007669"/>
    <property type="project" value="UniProtKB-KW"/>
</dbReference>
<gene>
    <name evidence="11" type="ORF">ZIOFF_065627</name>
</gene>
<proteinExistence type="inferred from homology"/>
<keyword evidence="12" id="KW-1185">Reference proteome</keyword>
<dbReference type="GO" id="GO:0043531">
    <property type="term" value="F:ADP binding"/>
    <property type="evidence" value="ECO:0007669"/>
    <property type="project" value="TreeGrafter"/>
</dbReference>
<comment type="caution">
    <text evidence="11">The sequence shown here is derived from an EMBL/GenBank/DDBJ whole genome shotgun (WGS) entry which is preliminary data.</text>
</comment>
<evidence type="ECO:0000313" key="12">
    <source>
        <dbReference type="Proteomes" id="UP000734854"/>
    </source>
</evidence>
<dbReference type="PANTHER" id="PTHR11406">
    <property type="entry name" value="PHOSPHOGLYCERATE KINASE"/>
    <property type="match status" value="1"/>
</dbReference>
<evidence type="ECO:0000256" key="9">
    <source>
        <dbReference type="RuleBase" id="RU000532"/>
    </source>
</evidence>
<evidence type="ECO:0000256" key="2">
    <source>
        <dbReference type="ARBA" id="ARBA00008982"/>
    </source>
</evidence>
<organism evidence="11 12">
    <name type="scientific">Zingiber officinale</name>
    <name type="common">Ginger</name>
    <name type="synonym">Amomum zingiber</name>
    <dbReference type="NCBI Taxonomy" id="94328"/>
    <lineage>
        <taxon>Eukaryota</taxon>
        <taxon>Viridiplantae</taxon>
        <taxon>Streptophyta</taxon>
        <taxon>Embryophyta</taxon>
        <taxon>Tracheophyta</taxon>
        <taxon>Spermatophyta</taxon>
        <taxon>Magnoliopsida</taxon>
        <taxon>Liliopsida</taxon>
        <taxon>Zingiberales</taxon>
        <taxon>Zingiberaceae</taxon>
        <taxon>Zingiber</taxon>
    </lineage>
</organism>
<evidence type="ECO:0000256" key="7">
    <source>
        <dbReference type="ARBA" id="ARBA00022840"/>
    </source>
</evidence>
<evidence type="ECO:0000256" key="4">
    <source>
        <dbReference type="ARBA" id="ARBA00022679"/>
    </source>
</evidence>
<dbReference type="InterPro" id="IPR001576">
    <property type="entry name" value="Phosphoglycerate_kinase"/>
</dbReference>
<comment type="subunit">
    <text evidence="10">Monomer.</text>
</comment>